<dbReference type="InterPro" id="IPR027417">
    <property type="entry name" value="P-loop_NTPase"/>
</dbReference>
<feature type="domain" description="SecA family profile" evidence="4">
    <location>
        <begin position="1"/>
        <end position="789"/>
    </location>
</feature>
<evidence type="ECO:0000256" key="3">
    <source>
        <dbReference type="ARBA" id="ARBA00023010"/>
    </source>
</evidence>
<keyword evidence="2" id="KW-0653">Protein transport</keyword>
<dbReference type="Gene3D" id="3.40.50.300">
    <property type="entry name" value="P-loop containing nucleotide triphosphate hydrolases"/>
    <property type="match status" value="2"/>
</dbReference>
<organism evidence="5 6">
    <name type="scientific">Candidatus Gottesmanbacteria bacterium RIFCSPLOWO2_01_FULL_39_12b</name>
    <dbReference type="NCBI Taxonomy" id="1798388"/>
    <lineage>
        <taxon>Bacteria</taxon>
        <taxon>Candidatus Gottesmaniibacteriota</taxon>
    </lineage>
</organism>
<protein>
    <recommendedName>
        <fullName evidence="4">SecA family profile domain-containing protein</fullName>
    </recommendedName>
</protein>
<gene>
    <name evidence="5" type="ORF">A2960_02315</name>
</gene>
<dbReference type="GO" id="GO:0006605">
    <property type="term" value="P:protein targeting"/>
    <property type="evidence" value="ECO:0007669"/>
    <property type="project" value="InterPro"/>
</dbReference>
<keyword evidence="2" id="KW-0813">Transport</keyword>
<keyword evidence="1" id="KW-1003">Cell membrane</keyword>
<evidence type="ECO:0000256" key="2">
    <source>
        <dbReference type="ARBA" id="ARBA00022927"/>
    </source>
</evidence>
<dbReference type="AlphaFoldDB" id="A0A1F6AQL6"/>
<dbReference type="Proteomes" id="UP000176609">
    <property type="component" value="Unassembled WGS sequence"/>
</dbReference>
<keyword evidence="1" id="KW-0472">Membrane</keyword>
<dbReference type="InterPro" id="IPR000185">
    <property type="entry name" value="SecA"/>
</dbReference>
<evidence type="ECO:0000256" key="1">
    <source>
        <dbReference type="ARBA" id="ARBA00022475"/>
    </source>
</evidence>
<dbReference type="PANTHER" id="PTHR30612:SF0">
    <property type="entry name" value="CHLOROPLAST PROTEIN-TRANSPORTING ATPASE"/>
    <property type="match status" value="1"/>
</dbReference>
<sequence>MSSTVEKLSGRVLQEEPFQEYLGLVGKERERKAVAGMILARKNNILVGAGIKDDYKDEIDESGRIFEFRNQKTIDAAISEFKGKLTQSVVEFKKTKSKGAFVQTNAYLAALCELSIRGAEGIAYSQRLKAEGKLSPERSVGIQMEQIEAALVIETMHSCELPSGQGKSNLVIPMAVAARILLTGEQIHLMVRDPQAIKRDTANLKKLTGILDLNVGTIEKEKSLDEEKKRIRELLFVRDVIDFTSSLSDQEKQEFKSKIQEKIEDLVTRVNYSRFNNRREYNLETDDSKKPADIIVSDDKGFVFCSMTDDAEKVWGERKVSLVGDEGDLPLTRGSTYELEDTDYHPLATYLPSWITMCVVDEVCQAMQEERKIGLDERNDLDFINDRDESNTEAEYEERLKKRLRMVRQDGTLQNEHMFALTGRIRDEFARIMEKYKLEVGRVKEGKGKRVYFNVRDVAKLVKQYSSHIGEIKDEYPVEGDEVKPAYDPTYHYDRAWLSAQQLISGQSYRRIKEGVVIIDPETGHPLPTHQYRGLLDIAVDVKERTCSFRSRPDTVSDETGFQMFLQKRYGNYHVSLVSGTLAHIRDEINEFTGRDVLQIGRWIGEKAPIPDLRVHGKYRKAKARLAHIFEQARAKGRPVEIICENDLELMELQKYLKTIDPQGSYQVKMVTSQDSLEHEEEVVAQAGDVKHLTFSNPRLGRMIDVKTTEKADRVGGLILVLWGSFKNKAMLRQLMERTRRAGHPGEVEWIVYKTGGRLGLKDIPIVIKRNTLSDEVDSLAISPNSYEDSVIERVHQDNDEQTSHERLLLYAYDEFRSMLERRAFTAYKERMGTTTEKDSYLISDNFIRRRIRNTWRGRIEAISEEYLHDLEWSSINSVGELYQARSYVLQNPGFKKVIDSFNDAILRDIEGYETSEGKEEKGLKKTITEEYRQVVKYHEKAMRNYGKKHFYTGFSNPITVETLSVGYSEDTVYFLSGSGTSLNIGLYTPQRPKAFFVLSRTDFKPAVEGGAKGIWEYKLRKINLTPDYCFEDDNAIKIQIDNSPGANKRQRSDAKIAGQKWITFIRQTIFPDNIPLQGELIAELTKHGYFRPGDILN</sequence>
<accession>A0A1F6AQL6</accession>
<dbReference type="PROSITE" id="PS51196">
    <property type="entry name" value="SECA_MOTOR_DEAD"/>
    <property type="match status" value="1"/>
</dbReference>
<evidence type="ECO:0000259" key="4">
    <source>
        <dbReference type="PROSITE" id="PS51196"/>
    </source>
</evidence>
<keyword evidence="3" id="KW-0811">Translocation</keyword>
<dbReference type="GO" id="GO:0006886">
    <property type="term" value="P:intracellular protein transport"/>
    <property type="evidence" value="ECO:0007669"/>
    <property type="project" value="InterPro"/>
</dbReference>
<dbReference type="EMBL" id="MFJR01000007">
    <property type="protein sequence ID" value="OGG26958.1"/>
    <property type="molecule type" value="Genomic_DNA"/>
</dbReference>
<evidence type="ECO:0000313" key="6">
    <source>
        <dbReference type="Proteomes" id="UP000176609"/>
    </source>
</evidence>
<dbReference type="GO" id="GO:0005524">
    <property type="term" value="F:ATP binding"/>
    <property type="evidence" value="ECO:0007669"/>
    <property type="project" value="InterPro"/>
</dbReference>
<evidence type="ECO:0000313" key="5">
    <source>
        <dbReference type="EMBL" id="OGG26958.1"/>
    </source>
</evidence>
<proteinExistence type="predicted"/>
<comment type="caution">
    <text evidence="5">The sequence shown here is derived from an EMBL/GenBank/DDBJ whole genome shotgun (WGS) entry which is preliminary data.</text>
</comment>
<dbReference type="InterPro" id="IPR014018">
    <property type="entry name" value="SecA_motor_DEAD"/>
</dbReference>
<name>A0A1F6AQL6_9BACT</name>
<dbReference type="PANTHER" id="PTHR30612">
    <property type="entry name" value="SECA INNER MEMBRANE COMPONENT OF SEC PROTEIN SECRETION SYSTEM"/>
    <property type="match status" value="1"/>
</dbReference>
<reference evidence="5 6" key="1">
    <citation type="journal article" date="2016" name="Nat. Commun.">
        <title>Thousands of microbial genomes shed light on interconnected biogeochemical processes in an aquifer system.</title>
        <authorList>
            <person name="Anantharaman K."/>
            <person name="Brown C.T."/>
            <person name="Hug L.A."/>
            <person name="Sharon I."/>
            <person name="Castelle C.J."/>
            <person name="Probst A.J."/>
            <person name="Thomas B.C."/>
            <person name="Singh A."/>
            <person name="Wilkins M.J."/>
            <person name="Karaoz U."/>
            <person name="Brodie E.L."/>
            <person name="Williams K.H."/>
            <person name="Hubbard S.S."/>
            <person name="Banfield J.F."/>
        </authorList>
    </citation>
    <scope>NUCLEOTIDE SEQUENCE [LARGE SCALE GENOMIC DNA]</scope>
</reference>